<evidence type="ECO:0000259" key="8">
    <source>
        <dbReference type="Pfam" id="PF25183"/>
    </source>
</evidence>
<dbReference type="PROSITE" id="PS01156">
    <property type="entry name" value="TONB_DEPENDENT_REC_2"/>
    <property type="match status" value="1"/>
</dbReference>
<keyword evidence="7" id="KW-0732">Signal</keyword>
<protein>
    <submittedName>
        <fullName evidence="9">TonB-dependent receptor domain-containing protein</fullName>
    </submittedName>
</protein>
<keyword evidence="3" id="KW-1134">Transmembrane beta strand</keyword>
<keyword evidence="6" id="KW-0998">Cell outer membrane</keyword>
<evidence type="ECO:0000256" key="3">
    <source>
        <dbReference type="ARBA" id="ARBA00022452"/>
    </source>
</evidence>
<feature type="domain" description="TonB-dependent transporter Oar-like beta-barrel" evidence="8">
    <location>
        <begin position="366"/>
        <end position="908"/>
    </location>
</feature>
<evidence type="ECO:0000256" key="2">
    <source>
        <dbReference type="ARBA" id="ARBA00022448"/>
    </source>
</evidence>
<dbReference type="Gene3D" id="2.40.170.20">
    <property type="entry name" value="TonB-dependent receptor, beta-barrel domain"/>
    <property type="match status" value="1"/>
</dbReference>
<evidence type="ECO:0000256" key="1">
    <source>
        <dbReference type="ARBA" id="ARBA00004571"/>
    </source>
</evidence>
<comment type="caution">
    <text evidence="9">The sequence shown here is derived from an EMBL/GenBank/DDBJ whole genome shotgun (WGS) entry which is preliminary data.</text>
</comment>
<evidence type="ECO:0000313" key="9">
    <source>
        <dbReference type="EMBL" id="MFD1788041.1"/>
    </source>
</evidence>
<organism evidence="9 10">
    <name type="scientific">Sphingomonas floccifaciens</name>
    <dbReference type="NCBI Taxonomy" id="1844115"/>
    <lineage>
        <taxon>Bacteria</taxon>
        <taxon>Pseudomonadati</taxon>
        <taxon>Pseudomonadota</taxon>
        <taxon>Alphaproteobacteria</taxon>
        <taxon>Sphingomonadales</taxon>
        <taxon>Sphingomonadaceae</taxon>
        <taxon>Sphingomonas</taxon>
    </lineage>
</organism>
<accession>A0ABW4NDA8</accession>
<reference evidence="10" key="1">
    <citation type="journal article" date="2019" name="Int. J. Syst. Evol. Microbiol.">
        <title>The Global Catalogue of Microorganisms (GCM) 10K type strain sequencing project: providing services to taxonomists for standard genome sequencing and annotation.</title>
        <authorList>
            <consortium name="The Broad Institute Genomics Platform"/>
            <consortium name="The Broad Institute Genome Sequencing Center for Infectious Disease"/>
            <person name="Wu L."/>
            <person name="Ma J."/>
        </authorList>
    </citation>
    <scope>NUCLEOTIDE SEQUENCE [LARGE SCALE GENOMIC DNA]</scope>
    <source>
        <strain evidence="10">Q85</strain>
    </source>
</reference>
<keyword evidence="4" id="KW-0812">Transmembrane</keyword>
<feature type="chain" id="PRO_5045419076" evidence="7">
    <location>
        <begin position="32"/>
        <end position="1023"/>
    </location>
</feature>
<dbReference type="Pfam" id="PF25183">
    <property type="entry name" value="OMP_b-brl_4"/>
    <property type="match status" value="2"/>
</dbReference>
<dbReference type="Gene3D" id="2.60.40.1120">
    <property type="entry name" value="Carboxypeptidase-like, regulatory domain"/>
    <property type="match status" value="1"/>
</dbReference>
<evidence type="ECO:0000256" key="6">
    <source>
        <dbReference type="ARBA" id="ARBA00023237"/>
    </source>
</evidence>
<evidence type="ECO:0000256" key="5">
    <source>
        <dbReference type="ARBA" id="ARBA00023136"/>
    </source>
</evidence>
<keyword evidence="2" id="KW-0813">Transport</keyword>
<dbReference type="SUPFAM" id="SSF56935">
    <property type="entry name" value="Porins"/>
    <property type="match status" value="1"/>
</dbReference>
<feature type="signal peptide" evidence="7">
    <location>
        <begin position="1"/>
        <end position="31"/>
    </location>
</feature>
<dbReference type="InterPro" id="IPR013784">
    <property type="entry name" value="Carb-bd-like_fold"/>
</dbReference>
<dbReference type="PANTHER" id="PTHR30069">
    <property type="entry name" value="TONB-DEPENDENT OUTER MEMBRANE RECEPTOR"/>
    <property type="match status" value="1"/>
</dbReference>
<dbReference type="SUPFAM" id="SSF49452">
    <property type="entry name" value="Starch-binding domain-like"/>
    <property type="match status" value="1"/>
</dbReference>
<dbReference type="Pfam" id="PF13620">
    <property type="entry name" value="CarboxypepD_reg"/>
    <property type="match status" value="1"/>
</dbReference>
<dbReference type="InterPro" id="IPR036942">
    <property type="entry name" value="Beta-barrel_TonB_sf"/>
</dbReference>
<dbReference type="Proteomes" id="UP001597283">
    <property type="component" value="Unassembled WGS sequence"/>
</dbReference>
<proteinExistence type="predicted"/>
<evidence type="ECO:0000313" key="10">
    <source>
        <dbReference type="Proteomes" id="UP001597283"/>
    </source>
</evidence>
<sequence>MAKGITAGTARRSRMALAGALLLGTALSAVAVATPAAAQVDNASLRGTITSPAGGAPSEITAIEVNTGYRRTSPVDAQGRYNFPALRAGSYRLEVTTPTGTRSTDNFTLNVGQGAVFDFDLTPAAAATDAPTTGNEATTSTGDDGDIIVTGSRIQTMQGGEVGTVITQRLIQQLPQLNRNFLAFADLAPGVQLITDGSDQQRLRGGAQNSNSINVFIDGISQKDYVLKGGVTGQDSTQGNPFPQLAIGEYKVISSNYKAEFDQVSSVAITATTKSGTNEFHGQGFVDYTNQDFRDPRPIELFPAGATKVRTKDIQFGGALGGPIVKDLLHFFGSYEGKRRTTPREINFPSNLVSAINLLPTNLRGLYGSANETFNEDLYFAKLNFSPTAKDLFELSGKYRTEDGEQFNSGINAFETRTIARVREKRGTLRWQHSEDTWVNDAKVAYENVSWNPSPFLQAPRLFYNIQIQNPANPTQLLRGDVLSTGGGRNFQDKGQKGWQVSDDFTYTGLTGHTIKVGAKAKWVTLNSLQLNGFNPQFSYFTPVGATALNTTQPYQLQFQALAGGFTDAAIRSKNFQFGIYAQDDWDVTDRLTLNLGVRWDYERTPAFLNYVTPEAQVTAVSAANYPNLTRANYNIADYISTGSNRKAFMGAIQPRLGFSYQLDEAGRFSVFGGYGRSYDRNQFDFIQQELAQGQAAGRTFNFLNSGLPTADQCTTTATNCIAYTPALLTPEGRAALIAGLPAGAGRELRFIKNDLRMPYSDQFSLGLRGRFDLLETEVGYSHVASRDGFAFLLGNRRTDGSFFPPTGSIGSPFGFAPSPFGSILIGDNGIDTNLDSGYLKLVKRYTQESPWSIDATYTFTLATENRSFGETFSLDFPSLDDYPTLRSAGVRKHRFVMAGSADLPFGMTLAGKFQISSPVWLHQFIDVAGTATTPGSRTIVAREAAGNGDRWGFRQMDLSLTKYIGLGFLRDDAQIWVRADVINLFNDRNYNGFNSATGLRDFNNLNIDGPPRTVKVSTGFNF</sequence>
<dbReference type="InterPro" id="IPR057601">
    <property type="entry name" value="Oar-like_b-barrel"/>
</dbReference>
<keyword evidence="5" id="KW-0472">Membrane</keyword>
<evidence type="ECO:0000256" key="4">
    <source>
        <dbReference type="ARBA" id="ARBA00022692"/>
    </source>
</evidence>
<keyword evidence="9" id="KW-0675">Receptor</keyword>
<dbReference type="RefSeq" id="WP_380940392.1">
    <property type="nucleotide sequence ID" value="NZ_JBHUFC010000003.1"/>
</dbReference>
<comment type="subcellular location">
    <subcellularLocation>
        <location evidence="1">Cell outer membrane</location>
        <topology evidence="1">Multi-pass membrane protein</topology>
    </subcellularLocation>
</comment>
<dbReference type="InterPro" id="IPR010917">
    <property type="entry name" value="TonB_rcpt_CS"/>
</dbReference>
<feature type="domain" description="TonB-dependent transporter Oar-like beta-barrel" evidence="8">
    <location>
        <begin position="272"/>
        <end position="344"/>
    </location>
</feature>
<name>A0ABW4NDA8_9SPHN</name>
<gene>
    <name evidence="9" type="ORF">ACFSC3_10680</name>
</gene>
<dbReference type="EMBL" id="JBHUFC010000003">
    <property type="protein sequence ID" value="MFD1788041.1"/>
    <property type="molecule type" value="Genomic_DNA"/>
</dbReference>
<dbReference type="PROSITE" id="PS51318">
    <property type="entry name" value="TAT"/>
    <property type="match status" value="1"/>
</dbReference>
<dbReference type="InterPro" id="IPR006311">
    <property type="entry name" value="TAT_signal"/>
</dbReference>
<dbReference type="InterPro" id="IPR039426">
    <property type="entry name" value="TonB-dep_rcpt-like"/>
</dbReference>
<evidence type="ECO:0000256" key="7">
    <source>
        <dbReference type="SAM" id="SignalP"/>
    </source>
</evidence>
<dbReference type="PANTHER" id="PTHR30069:SF46">
    <property type="entry name" value="OAR PROTEIN"/>
    <property type="match status" value="1"/>
</dbReference>
<keyword evidence="10" id="KW-1185">Reference proteome</keyword>